<dbReference type="InterPro" id="IPR007730">
    <property type="entry name" value="SPOR-like_dom"/>
</dbReference>
<feature type="transmembrane region" description="Helical" evidence="2">
    <location>
        <begin position="50"/>
        <end position="75"/>
    </location>
</feature>
<dbReference type="Pfam" id="PF05036">
    <property type="entry name" value="SPOR"/>
    <property type="match status" value="1"/>
</dbReference>
<keyword evidence="2" id="KW-1133">Transmembrane helix</keyword>
<name>A0A1N7JGB6_9PROT</name>
<evidence type="ECO:0000313" key="5">
    <source>
        <dbReference type="Proteomes" id="UP000185678"/>
    </source>
</evidence>
<dbReference type="SUPFAM" id="SSF110997">
    <property type="entry name" value="Sporulation related repeat"/>
    <property type="match status" value="1"/>
</dbReference>
<dbReference type="GO" id="GO:0042834">
    <property type="term" value="F:peptidoglycan binding"/>
    <property type="evidence" value="ECO:0007669"/>
    <property type="project" value="InterPro"/>
</dbReference>
<proteinExistence type="predicted"/>
<keyword evidence="5" id="KW-1185">Reference proteome</keyword>
<organism evidence="4 5">
    <name type="scientific">Insolitispirillum peregrinum</name>
    <dbReference type="NCBI Taxonomy" id="80876"/>
    <lineage>
        <taxon>Bacteria</taxon>
        <taxon>Pseudomonadati</taxon>
        <taxon>Pseudomonadota</taxon>
        <taxon>Alphaproteobacteria</taxon>
        <taxon>Rhodospirillales</taxon>
        <taxon>Novispirillaceae</taxon>
        <taxon>Insolitispirillum</taxon>
    </lineage>
</organism>
<feature type="region of interest" description="Disordered" evidence="1">
    <location>
        <begin position="92"/>
        <end position="112"/>
    </location>
</feature>
<evidence type="ECO:0000313" key="4">
    <source>
        <dbReference type="EMBL" id="SIS48395.1"/>
    </source>
</evidence>
<dbReference type="InterPro" id="IPR036680">
    <property type="entry name" value="SPOR-like_sf"/>
</dbReference>
<evidence type="ECO:0000256" key="1">
    <source>
        <dbReference type="SAM" id="MobiDB-lite"/>
    </source>
</evidence>
<dbReference type="AlphaFoldDB" id="A0A1N7JGB6"/>
<feature type="compositionally biased region" description="Low complexity" evidence="1">
    <location>
        <begin position="102"/>
        <end position="112"/>
    </location>
</feature>
<reference evidence="4 5" key="1">
    <citation type="submission" date="2017-01" db="EMBL/GenBank/DDBJ databases">
        <authorList>
            <person name="Mah S.A."/>
            <person name="Swanson W.J."/>
            <person name="Moy G.W."/>
            <person name="Vacquier V.D."/>
        </authorList>
    </citation>
    <scope>NUCLEOTIDE SEQUENCE [LARGE SCALE GENOMIC DNA]</scope>
    <source>
        <strain evidence="4 5">DSM 11589</strain>
    </source>
</reference>
<evidence type="ECO:0000259" key="3">
    <source>
        <dbReference type="PROSITE" id="PS51724"/>
    </source>
</evidence>
<protein>
    <submittedName>
        <fullName evidence="4">Sporulation related domain-containing protein</fullName>
    </submittedName>
</protein>
<accession>A0A1N7JGB6</accession>
<dbReference type="PROSITE" id="PS51724">
    <property type="entry name" value="SPOR"/>
    <property type="match status" value="1"/>
</dbReference>
<keyword evidence="2" id="KW-0812">Transmembrane</keyword>
<evidence type="ECO:0000256" key="2">
    <source>
        <dbReference type="SAM" id="Phobius"/>
    </source>
</evidence>
<dbReference type="Gene3D" id="3.30.70.1070">
    <property type="entry name" value="Sporulation related repeat"/>
    <property type="match status" value="1"/>
</dbReference>
<feature type="region of interest" description="Disordered" evidence="1">
    <location>
        <begin position="1"/>
        <end position="42"/>
    </location>
</feature>
<feature type="domain" description="SPOR" evidence="3">
    <location>
        <begin position="165"/>
        <end position="244"/>
    </location>
</feature>
<dbReference type="Proteomes" id="UP000185678">
    <property type="component" value="Unassembled WGS sequence"/>
</dbReference>
<dbReference type="EMBL" id="FTOA01000002">
    <property type="protein sequence ID" value="SIS48395.1"/>
    <property type="molecule type" value="Genomic_DNA"/>
</dbReference>
<gene>
    <name evidence="4" type="ORF">SAMN05421779_102230</name>
</gene>
<dbReference type="RefSeq" id="WP_076399127.1">
    <property type="nucleotide sequence ID" value="NZ_FTOA01000002.1"/>
</dbReference>
<keyword evidence="2" id="KW-0472">Membrane</keyword>
<sequence>MTAAAQVASGTPPPLVTPDRSATETVAGAPEDRQAPSPRSLPLTSTTVSIIGGALGISALALFSAGVLTGVFLSARGAPLAALRELREATPMVASAPQKSGPTRPTAPDTTTATATDLADAEMAALPAEKHGGADTTAPTGLLAAHAAPVEDNSLESLPRNRASGLSHGGYTLQAGVFDTAAQATDRQRTIASLGLPARQSRQTLSDGRVIHVVSVGQYPDPVQATASRQVLDRIGIDATVVPTD</sequence>